<dbReference type="PANTHER" id="PTHR30429">
    <property type="entry name" value="D-METHIONINE-BINDING LIPOPROTEIN METQ"/>
    <property type="match status" value="1"/>
</dbReference>
<evidence type="ECO:0000256" key="4">
    <source>
        <dbReference type="ARBA" id="ARBA00023139"/>
    </source>
</evidence>
<protein>
    <recommendedName>
        <fullName evidence="6">Lipoprotein</fullName>
    </recommendedName>
</protein>
<dbReference type="SUPFAM" id="SSF53850">
    <property type="entry name" value="Periplasmic binding protein-like II"/>
    <property type="match status" value="1"/>
</dbReference>
<evidence type="ECO:0000313" key="8">
    <source>
        <dbReference type="EMBL" id="SFC91341.1"/>
    </source>
</evidence>
<evidence type="ECO:0000313" key="9">
    <source>
        <dbReference type="Proteomes" id="UP000199046"/>
    </source>
</evidence>
<dbReference type="OrthoDB" id="9812878at2"/>
<dbReference type="EMBL" id="FOLY01000010">
    <property type="protein sequence ID" value="SFC91341.1"/>
    <property type="molecule type" value="Genomic_DNA"/>
</dbReference>
<dbReference type="AlphaFoldDB" id="A0A1I1N122"/>
<dbReference type="CDD" id="cd13598">
    <property type="entry name" value="PBP2_lipoprotein_IlpA_like"/>
    <property type="match status" value="1"/>
</dbReference>
<proteinExistence type="inferred from homology"/>
<evidence type="ECO:0000256" key="2">
    <source>
        <dbReference type="ARBA" id="ARBA00022729"/>
    </source>
</evidence>
<name>A0A1I1N122_9GAMM</name>
<dbReference type="RefSeq" id="WP_090136207.1">
    <property type="nucleotide sequence ID" value="NZ_FOLY01000010.1"/>
</dbReference>
<evidence type="ECO:0000256" key="1">
    <source>
        <dbReference type="ARBA" id="ARBA00004635"/>
    </source>
</evidence>
<keyword evidence="2" id="KW-0732">Signal</keyword>
<keyword evidence="4" id="KW-0564">Palmitate</keyword>
<dbReference type="Pfam" id="PF03180">
    <property type="entry name" value="Lipoprotein_9"/>
    <property type="match status" value="1"/>
</dbReference>
<keyword evidence="3" id="KW-0472">Membrane</keyword>
<dbReference type="Proteomes" id="UP000199046">
    <property type="component" value="Unassembled WGS sequence"/>
</dbReference>
<sequence>MKGLPGILGTALALSASVILTGCGSQSDDENTIRVGTMAGPETALMETAADVAKEKYGLDVEITEFNDYVSPNAALDDGSIDANAYQHQPYLDSMMEDRGFDFVAAGKTFIYPIGAYSDKYQSIDELPEGATIAVPNDPSNEARALLLLARENLVTLRDPKSPTATPDDITDNPHNYQLRELDAAQLTRALPDVDMAFINSTYSVAADMTVDQALIVEDGDSPYVNLIVVRQGDQNSEKVQHLVDAFQSQQVVDRADELFKGGAIAGWQKDQ</sequence>
<dbReference type="PROSITE" id="PS51257">
    <property type="entry name" value="PROKAR_LIPOPROTEIN"/>
    <property type="match status" value="1"/>
</dbReference>
<keyword evidence="5 6" id="KW-0449">Lipoprotein</keyword>
<dbReference type="Gene3D" id="3.40.190.10">
    <property type="entry name" value="Periplasmic binding protein-like II"/>
    <property type="match status" value="2"/>
</dbReference>
<dbReference type="PANTHER" id="PTHR30429:SF1">
    <property type="entry name" value="D-METHIONINE-BINDING LIPOPROTEIN METQ-RELATED"/>
    <property type="match status" value="1"/>
</dbReference>
<dbReference type="NCBIfam" id="TIGR00363">
    <property type="entry name" value="MetQ/NlpA family lipoprotein"/>
    <property type="match status" value="1"/>
</dbReference>
<dbReference type="GO" id="GO:0016020">
    <property type="term" value="C:membrane"/>
    <property type="evidence" value="ECO:0007669"/>
    <property type="project" value="UniProtKB-SubCell"/>
</dbReference>
<accession>A0A1I1N122</accession>
<dbReference type="PIRSF" id="PIRSF002854">
    <property type="entry name" value="MetQ"/>
    <property type="match status" value="1"/>
</dbReference>
<reference evidence="9" key="1">
    <citation type="submission" date="2016-10" db="EMBL/GenBank/DDBJ databases">
        <authorList>
            <person name="Varghese N."/>
            <person name="Submissions S."/>
        </authorList>
    </citation>
    <scope>NUCLEOTIDE SEQUENCE [LARGE SCALE GENOMIC DNA]</scope>
    <source>
        <strain evidence="9">DSM 23439</strain>
    </source>
</reference>
<evidence type="ECO:0000256" key="6">
    <source>
        <dbReference type="PIRNR" id="PIRNR002854"/>
    </source>
</evidence>
<evidence type="ECO:0000256" key="7">
    <source>
        <dbReference type="PIRSR" id="PIRSR002854-1"/>
    </source>
</evidence>
<gene>
    <name evidence="8" type="ORF">SAMN05421848_3274</name>
</gene>
<organism evidence="8 9">
    <name type="scientific">Kushneria avicenniae</name>
    <dbReference type="NCBI Taxonomy" id="402385"/>
    <lineage>
        <taxon>Bacteria</taxon>
        <taxon>Pseudomonadati</taxon>
        <taxon>Pseudomonadota</taxon>
        <taxon>Gammaproteobacteria</taxon>
        <taxon>Oceanospirillales</taxon>
        <taxon>Halomonadaceae</taxon>
        <taxon>Kushneria</taxon>
    </lineage>
</organism>
<comment type="similarity">
    <text evidence="6">Belongs to the nlpA lipoprotein family.</text>
</comment>
<keyword evidence="9" id="KW-1185">Reference proteome</keyword>
<dbReference type="InterPro" id="IPR004872">
    <property type="entry name" value="Lipoprotein_NlpA"/>
</dbReference>
<evidence type="ECO:0000256" key="5">
    <source>
        <dbReference type="ARBA" id="ARBA00023288"/>
    </source>
</evidence>
<dbReference type="STRING" id="402385.SAMN05421848_3274"/>
<comment type="subcellular location">
    <subcellularLocation>
        <location evidence="1">Membrane</location>
        <topology evidence="1">Lipid-anchor</topology>
    </subcellularLocation>
</comment>
<evidence type="ECO:0000256" key="3">
    <source>
        <dbReference type="ARBA" id="ARBA00023136"/>
    </source>
</evidence>
<feature type="lipid moiety-binding region" description="S-diacylglycerol cysteine" evidence="7">
    <location>
        <position position="23"/>
    </location>
</feature>